<name>A0A9I9DGG3_CUCME</name>
<evidence type="ECO:0000313" key="1">
    <source>
        <dbReference type="EnsemblPlants" id="MELO3C017643.2.1"/>
    </source>
</evidence>
<dbReference type="EnsemblPlants" id="MELO3C017643.2.1">
    <property type="protein sequence ID" value="MELO3C017643.2.1"/>
    <property type="gene ID" value="MELO3C017643.2"/>
</dbReference>
<dbReference type="Gramene" id="MELO3C017643.2.1">
    <property type="protein sequence ID" value="MELO3C017643.2.1"/>
    <property type="gene ID" value="MELO3C017643.2"/>
</dbReference>
<organism evidence="1">
    <name type="scientific">Cucumis melo</name>
    <name type="common">Muskmelon</name>
    <dbReference type="NCBI Taxonomy" id="3656"/>
    <lineage>
        <taxon>Eukaryota</taxon>
        <taxon>Viridiplantae</taxon>
        <taxon>Streptophyta</taxon>
        <taxon>Embryophyta</taxon>
        <taxon>Tracheophyta</taxon>
        <taxon>Spermatophyta</taxon>
        <taxon>Magnoliopsida</taxon>
        <taxon>eudicotyledons</taxon>
        <taxon>Gunneridae</taxon>
        <taxon>Pentapetalae</taxon>
        <taxon>rosids</taxon>
        <taxon>fabids</taxon>
        <taxon>Cucurbitales</taxon>
        <taxon>Cucurbitaceae</taxon>
        <taxon>Benincaseae</taxon>
        <taxon>Cucumis</taxon>
    </lineage>
</organism>
<reference evidence="1" key="1">
    <citation type="submission" date="2023-03" db="UniProtKB">
        <authorList>
            <consortium name="EnsemblPlants"/>
        </authorList>
    </citation>
    <scope>IDENTIFICATION</scope>
</reference>
<sequence>MPSLEMTTAETAATMIVFSNDQYCVNDLLSSVLREVMMHEEVGCVQMRKKKE</sequence>
<proteinExistence type="predicted"/>
<accession>A0A9I9DGG3</accession>
<dbReference type="AlphaFoldDB" id="A0A9I9DGG3"/>
<protein>
    <submittedName>
        <fullName evidence="1">Uncharacterized protein</fullName>
    </submittedName>
</protein>